<reference evidence="1 2" key="1">
    <citation type="submission" date="2017-04" db="EMBL/GenBank/DDBJ databases">
        <authorList>
            <person name="Afonso C.L."/>
            <person name="Miller P.J."/>
            <person name="Scott M.A."/>
            <person name="Spackman E."/>
            <person name="Goraichik I."/>
            <person name="Dimitrov K.M."/>
            <person name="Suarez D.L."/>
            <person name="Swayne D.E."/>
        </authorList>
    </citation>
    <scope>NUCLEOTIDE SEQUENCE [LARGE SCALE GENOMIC DNA]</scope>
    <source>
        <strain evidence="1 2">USBA 355</strain>
    </source>
</reference>
<gene>
    <name evidence="1" type="ORF">SAMN05428998_1684</name>
</gene>
<protein>
    <submittedName>
        <fullName evidence="1">Uncharacterized protein</fullName>
    </submittedName>
</protein>
<evidence type="ECO:0000313" key="1">
    <source>
        <dbReference type="EMBL" id="SMF85662.1"/>
    </source>
</evidence>
<name>A0A1Y6CSA8_9PROT</name>
<proteinExistence type="predicted"/>
<organism evidence="1 2">
    <name type="scientific">Tistlia consotensis USBA 355</name>
    <dbReference type="NCBI Taxonomy" id="560819"/>
    <lineage>
        <taxon>Bacteria</taxon>
        <taxon>Pseudomonadati</taxon>
        <taxon>Pseudomonadota</taxon>
        <taxon>Alphaproteobacteria</taxon>
        <taxon>Rhodospirillales</taxon>
        <taxon>Rhodovibrionaceae</taxon>
        <taxon>Tistlia</taxon>
    </lineage>
</organism>
<dbReference type="EMBL" id="FWZX01000068">
    <property type="protein sequence ID" value="SMF85662.1"/>
    <property type="molecule type" value="Genomic_DNA"/>
</dbReference>
<accession>A0A1Y6CSA8</accession>
<dbReference type="RefSeq" id="WP_085127497.1">
    <property type="nucleotide sequence ID" value="NZ_FWZX01000068.1"/>
</dbReference>
<keyword evidence="2" id="KW-1185">Reference proteome</keyword>
<dbReference type="AlphaFoldDB" id="A0A1Y6CSA8"/>
<dbReference type="Proteomes" id="UP000192917">
    <property type="component" value="Unassembled WGS sequence"/>
</dbReference>
<evidence type="ECO:0000313" key="2">
    <source>
        <dbReference type="Proteomes" id="UP000192917"/>
    </source>
</evidence>
<dbReference type="STRING" id="560819.SAMN05428998_1684"/>
<sequence>MPMIHTNRNYIMVGKAFPEDRFVATYIMRDGGRFLLTTQPIDRLASAVRWALNMADYMAGPIEVLPIKSEDELLRQIVVAVGFEGIHAQTDPAMQREAHDLLTKLGILP</sequence>